<dbReference type="SUPFAM" id="SSF55729">
    <property type="entry name" value="Acyl-CoA N-acyltransferases (Nat)"/>
    <property type="match status" value="1"/>
</dbReference>
<keyword evidence="2" id="KW-0012">Acyltransferase</keyword>
<dbReference type="PANTHER" id="PTHR43420">
    <property type="entry name" value="ACETYLTRANSFERASE"/>
    <property type="match status" value="1"/>
</dbReference>
<dbReference type="Pfam" id="PF00583">
    <property type="entry name" value="Acetyltransf_1"/>
    <property type="match status" value="1"/>
</dbReference>
<dbReference type="InterPro" id="IPR016181">
    <property type="entry name" value="Acyl_CoA_acyltransferase"/>
</dbReference>
<dbReference type="GO" id="GO:0016747">
    <property type="term" value="F:acyltransferase activity, transferring groups other than amino-acyl groups"/>
    <property type="evidence" value="ECO:0007669"/>
    <property type="project" value="InterPro"/>
</dbReference>
<evidence type="ECO:0000313" key="4">
    <source>
        <dbReference type="EMBL" id="ODC02917.1"/>
    </source>
</evidence>
<protein>
    <recommendedName>
        <fullName evidence="3">N-acetyltransferase domain-containing protein</fullName>
    </recommendedName>
</protein>
<dbReference type="Proteomes" id="UP000094291">
    <property type="component" value="Unassembled WGS sequence"/>
</dbReference>
<name>A0A1E2V7F6_9GAMM</name>
<dbReference type="Gene3D" id="3.40.630.30">
    <property type="match status" value="1"/>
</dbReference>
<reference evidence="4 5" key="1">
    <citation type="submission" date="2016-08" db="EMBL/GenBank/DDBJ databases">
        <authorList>
            <person name="Seilhamer J.J."/>
        </authorList>
    </citation>
    <scope>NUCLEOTIDE SEQUENCE [LARGE SCALE GENOMIC DNA]</scope>
    <source>
        <strain evidence="4 5">PH27A</strain>
    </source>
</reference>
<evidence type="ECO:0000256" key="1">
    <source>
        <dbReference type="ARBA" id="ARBA00022679"/>
    </source>
</evidence>
<organism evidence="4 5">
    <name type="scientific">Terasakiispira papahanaumokuakeensis</name>
    <dbReference type="NCBI Taxonomy" id="197479"/>
    <lineage>
        <taxon>Bacteria</taxon>
        <taxon>Pseudomonadati</taxon>
        <taxon>Pseudomonadota</taxon>
        <taxon>Gammaproteobacteria</taxon>
        <taxon>Oceanospirillales</taxon>
        <taxon>Terasakiispira</taxon>
    </lineage>
</organism>
<keyword evidence="1" id="KW-0808">Transferase</keyword>
<sequence>MDIIIQASTEIEWASALTRTNMQPYYQARGLEWDSAQYEAHWSQFENFSVIYQGQWVGIIRFTFDEQALYLRDLQIEPQYQRLGLGLSCLNYAVEHLKRQHLRRLRLNVFAENPAVNLYRRFGFGKVSEDDGVIRMELCI</sequence>
<evidence type="ECO:0000313" key="5">
    <source>
        <dbReference type="Proteomes" id="UP000094291"/>
    </source>
</evidence>
<evidence type="ECO:0000256" key="2">
    <source>
        <dbReference type="ARBA" id="ARBA00023315"/>
    </source>
</evidence>
<dbReference type="STRING" id="197479.BFW38_04460"/>
<evidence type="ECO:0000259" key="3">
    <source>
        <dbReference type="PROSITE" id="PS51186"/>
    </source>
</evidence>
<comment type="caution">
    <text evidence="4">The sequence shown here is derived from an EMBL/GenBank/DDBJ whole genome shotgun (WGS) entry which is preliminary data.</text>
</comment>
<dbReference type="AlphaFoldDB" id="A0A1E2V7F6"/>
<accession>A0A1E2V7F6</accession>
<gene>
    <name evidence="4" type="ORF">BFW38_04460</name>
</gene>
<dbReference type="InterPro" id="IPR000182">
    <property type="entry name" value="GNAT_dom"/>
</dbReference>
<dbReference type="OrthoDB" id="6871659at2"/>
<proteinExistence type="predicted"/>
<dbReference type="InterPro" id="IPR050680">
    <property type="entry name" value="YpeA/RimI_acetyltransf"/>
</dbReference>
<feature type="domain" description="N-acetyltransferase" evidence="3">
    <location>
        <begin position="3"/>
        <end position="140"/>
    </location>
</feature>
<dbReference type="EMBL" id="MDTQ01000001">
    <property type="protein sequence ID" value="ODC02917.1"/>
    <property type="molecule type" value="Genomic_DNA"/>
</dbReference>
<keyword evidence="5" id="KW-1185">Reference proteome</keyword>
<dbReference type="CDD" id="cd04301">
    <property type="entry name" value="NAT_SF"/>
    <property type="match status" value="1"/>
</dbReference>
<dbReference type="RefSeq" id="WP_068997312.1">
    <property type="nucleotide sequence ID" value="NZ_MDTQ01000001.1"/>
</dbReference>
<dbReference type="PROSITE" id="PS51186">
    <property type="entry name" value="GNAT"/>
    <property type="match status" value="1"/>
</dbReference>